<evidence type="ECO:0000256" key="1">
    <source>
        <dbReference type="SAM" id="Phobius"/>
    </source>
</evidence>
<gene>
    <name evidence="2" type="ORF">KSP39_PZI019536</name>
</gene>
<feature type="transmembrane region" description="Helical" evidence="1">
    <location>
        <begin position="59"/>
        <end position="82"/>
    </location>
</feature>
<proteinExistence type="predicted"/>
<reference evidence="2 3" key="1">
    <citation type="journal article" date="2022" name="Nat. Plants">
        <title>Genomes of leafy and leafless Platanthera orchids illuminate the evolution of mycoheterotrophy.</title>
        <authorList>
            <person name="Li M.H."/>
            <person name="Liu K.W."/>
            <person name="Li Z."/>
            <person name="Lu H.C."/>
            <person name="Ye Q.L."/>
            <person name="Zhang D."/>
            <person name="Wang J.Y."/>
            <person name="Li Y.F."/>
            <person name="Zhong Z.M."/>
            <person name="Liu X."/>
            <person name="Yu X."/>
            <person name="Liu D.K."/>
            <person name="Tu X.D."/>
            <person name="Liu B."/>
            <person name="Hao Y."/>
            <person name="Liao X.Y."/>
            <person name="Jiang Y.T."/>
            <person name="Sun W.H."/>
            <person name="Chen J."/>
            <person name="Chen Y.Q."/>
            <person name="Ai Y."/>
            <person name="Zhai J.W."/>
            <person name="Wu S.S."/>
            <person name="Zhou Z."/>
            <person name="Hsiao Y.Y."/>
            <person name="Wu W.L."/>
            <person name="Chen Y.Y."/>
            <person name="Lin Y.F."/>
            <person name="Hsu J.L."/>
            <person name="Li C.Y."/>
            <person name="Wang Z.W."/>
            <person name="Zhao X."/>
            <person name="Zhong W.Y."/>
            <person name="Ma X.K."/>
            <person name="Ma L."/>
            <person name="Huang J."/>
            <person name="Chen G.Z."/>
            <person name="Huang M.Z."/>
            <person name="Huang L."/>
            <person name="Peng D.H."/>
            <person name="Luo Y.B."/>
            <person name="Zou S.Q."/>
            <person name="Chen S.P."/>
            <person name="Lan S."/>
            <person name="Tsai W.C."/>
            <person name="Van de Peer Y."/>
            <person name="Liu Z.J."/>
        </authorList>
    </citation>
    <scope>NUCLEOTIDE SEQUENCE [LARGE SCALE GENOMIC DNA]</scope>
    <source>
        <strain evidence="2">Lor287</strain>
    </source>
</reference>
<name>A0AAP0B150_9ASPA</name>
<dbReference type="AlphaFoldDB" id="A0AAP0B150"/>
<dbReference type="PANTHER" id="PTHR34116:SF9">
    <property type="entry name" value="OS08G0346600 PROTEIN"/>
    <property type="match status" value="1"/>
</dbReference>
<keyword evidence="3" id="KW-1185">Reference proteome</keyword>
<comment type="caution">
    <text evidence="2">The sequence shown here is derived from an EMBL/GenBank/DDBJ whole genome shotgun (WGS) entry which is preliminary data.</text>
</comment>
<dbReference type="Proteomes" id="UP001418222">
    <property type="component" value="Unassembled WGS sequence"/>
</dbReference>
<dbReference type="EMBL" id="JBBWWQ010000017">
    <property type="protein sequence ID" value="KAK8923623.1"/>
    <property type="molecule type" value="Genomic_DNA"/>
</dbReference>
<accession>A0AAP0B150</accession>
<organism evidence="2 3">
    <name type="scientific">Platanthera zijinensis</name>
    <dbReference type="NCBI Taxonomy" id="2320716"/>
    <lineage>
        <taxon>Eukaryota</taxon>
        <taxon>Viridiplantae</taxon>
        <taxon>Streptophyta</taxon>
        <taxon>Embryophyta</taxon>
        <taxon>Tracheophyta</taxon>
        <taxon>Spermatophyta</taxon>
        <taxon>Magnoliopsida</taxon>
        <taxon>Liliopsida</taxon>
        <taxon>Asparagales</taxon>
        <taxon>Orchidaceae</taxon>
        <taxon>Orchidoideae</taxon>
        <taxon>Orchideae</taxon>
        <taxon>Orchidinae</taxon>
        <taxon>Platanthera</taxon>
    </lineage>
</organism>
<evidence type="ECO:0000313" key="3">
    <source>
        <dbReference type="Proteomes" id="UP001418222"/>
    </source>
</evidence>
<keyword evidence="1" id="KW-0472">Membrane</keyword>
<keyword evidence="1" id="KW-1133">Transmembrane helix</keyword>
<protein>
    <submittedName>
        <fullName evidence="2">Uncharacterized protein</fullName>
    </submittedName>
</protein>
<sequence>MYVPLSVSTIWNVVAVVINEHLTIHLYAISSTVTAALSVQVAVRALAAPWTRSSAISQTLNLMAFASLLFAIVLGEVILVLLHVDSVVVIVSTTNARADVGTSCNI</sequence>
<dbReference type="PANTHER" id="PTHR34116">
    <property type="entry name" value="PLASMINOGEN ACTIVATOR INHIBITOR"/>
    <property type="match status" value="1"/>
</dbReference>
<keyword evidence="1" id="KW-0812">Transmembrane</keyword>
<evidence type="ECO:0000313" key="2">
    <source>
        <dbReference type="EMBL" id="KAK8923623.1"/>
    </source>
</evidence>